<evidence type="ECO:0000313" key="3">
    <source>
        <dbReference type="EMBL" id="PGH29271.1"/>
    </source>
</evidence>
<organism evidence="3 4">
    <name type="scientific">[Emmonsia] crescens</name>
    <dbReference type="NCBI Taxonomy" id="73230"/>
    <lineage>
        <taxon>Eukaryota</taxon>
        <taxon>Fungi</taxon>
        <taxon>Dikarya</taxon>
        <taxon>Ascomycota</taxon>
        <taxon>Pezizomycotina</taxon>
        <taxon>Eurotiomycetes</taxon>
        <taxon>Eurotiomycetidae</taxon>
        <taxon>Onygenales</taxon>
        <taxon>Ajellomycetaceae</taxon>
        <taxon>Emergomyces</taxon>
    </lineage>
</organism>
<gene>
    <name evidence="3" type="ORF">GX50_07986</name>
</gene>
<sequence>MEPCACWMVGGWTYALNSGGLLGFNIIGNVPFIIAEAFSVAVPSPVFWIIFNLGGTIGSIASFGLNFHKQEDAASNSNASRGRQTYSPSNEERNGGTSQDFEAGDGAEDGLY</sequence>
<dbReference type="EMBL" id="PDND01000258">
    <property type="protein sequence ID" value="PGH29271.1"/>
    <property type="molecule type" value="Genomic_DNA"/>
</dbReference>
<keyword evidence="2" id="KW-0812">Transmembrane</keyword>
<feature type="region of interest" description="Disordered" evidence="1">
    <location>
        <begin position="72"/>
        <end position="112"/>
    </location>
</feature>
<feature type="transmembrane region" description="Helical" evidence="2">
    <location>
        <begin position="12"/>
        <end position="34"/>
    </location>
</feature>
<evidence type="ECO:0000256" key="2">
    <source>
        <dbReference type="SAM" id="Phobius"/>
    </source>
</evidence>
<evidence type="ECO:0000313" key="4">
    <source>
        <dbReference type="Proteomes" id="UP000226031"/>
    </source>
</evidence>
<keyword evidence="2" id="KW-0472">Membrane</keyword>
<protein>
    <submittedName>
        <fullName evidence="3">Uncharacterized protein</fullName>
    </submittedName>
</protein>
<dbReference type="Proteomes" id="UP000226031">
    <property type="component" value="Unassembled WGS sequence"/>
</dbReference>
<feature type="compositionally biased region" description="Polar residues" evidence="1">
    <location>
        <begin position="73"/>
        <end position="100"/>
    </location>
</feature>
<comment type="caution">
    <text evidence="3">The sequence shown here is derived from an EMBL/GenBank/DDBJ whole genome shotgun (WGS) entry which is preliminary data.</text>
</comment>
<feature type="compositionally biased region" description="Acidic residues" evidence="1">
    <location>
        <begin position="102"/>
        <end position="112"/>
    </location>
</feature>
<name>A0A2B7Z7D4_9EURO</name>
<keyword evidence="2" id="KW-1133">Transmembrane helix</keyword>
<dbReference type="AlphaFoldDB" id="A0A2B7Z7D4"/>
<feature type="transmembrane region" description="Helical" evidence="2">
    <location>
        <begin position="46"/>
        <end position="67"/>
    </location>
</feature>
<evidence type="ECO:0000256" key="1">
    <source>
        <dbReference type="SAM" id="MobiDB-lite"/>
    </source>
</evidence>
<accession>A0A2B7Z7D4</accession>
<keyword evidence="4" id="KW-1185">Reference proteome</keyword>
<reference evidence="3 4" key="1">
    <citation type="submission" date="2017-10" db="EMBL/GenBank/DDBJ databases">
        <title>Comparative genomics in systemic dimorphic fungi from Ajellomycetaceae.</title>
        <authorList>
            <person name="Munoz J.F."/>
            <person name="Mcewen J.G."/>
            <person name="Clay O.K."/>
            <person name="Cuomo C.A."/>
        </authorList>
    </citation>
    <scope>NUCLEOTIDE SEQUENCE [LARGE SCALE GENOMIC DNA]</scope>
    <source>
        <strain evidence="3 4">UAMH4076</strain>
    </source>
</reference>
<proteinExistence type="predicted"/>